<dbReference type="OrthoDB" id="6388791at2"/>
<dbReference type="AlphaFoldDB" id="K6Z8F0"/>
<dbReference type="SMART" id="SM00382">
    <property type="entry name" value="AAA"/>
    <property type="match status" value="1"/>
</dbReference>
<name>K6Z8F0_9ALTE</name>
<dbReference type="Pfam" id="PF05621">
    <property type="entry name" value="TniB"/>
    <property type="match status" value="1"/>
</dbReference>
<protein>
    <recommendedName>
        <fullName evidence="1">AAA+ ATPase domain-containing protein</fullName>
    </recommendedName>
</protein>
<dbReference type="EMBL" id="BAEP01000085">
    <property type="protein sequence ID" value="GAC26662.1"/>
    <property type="molecule type" value="Genomic_DNA"/>
</dbReference>
<gene>
    <name evidence="2" type="ORF">GMES_4396</name>
</gene>
<dbReference type="Gene3D" id="3.40.50.300">
    <property type="entry name" value="P-loop containing nucleotide triphosphate hydrolases"/>
    <property type="match status" value="1"/>
</dbReference>
<dbReference type="SUPFAM" id="SSF52540">
    <property type="entry name" value="P-loop containing nucleoside triphosphate hydrolases"/>
    <property type="match status" value="1"/>
</dbReference>
<evidence type="ECO:0000313" key="3">
    <source>
        <dbReference type="Proteomes" id="UP000006263"/>
    </source>
</evidence>
<dbReference type="InterPro" id="IPR008868">
    <property type="entry name" value="TniB"/>
</dbReference>
<proteinExistence type="predicted"/>
<dbReference type="RefSeq" id="WP_006994813.1">
    <property type="nucleotide sequence ID" value="NZ_BAEP01000085.1"/>
</dbReference>
<comment type="caution">
    <text evidence="2">The sequence shown here is derived from an EMBL/GenBank/DDBJ whole genome shotgun (WGS) entry which is preliminary data.</text>
</comment>
<dbReference type="Proteomes" id="UP000006263">
    <property type="component" value="Unassembled WGS sequence"/>
</dbReference>
<dbReference type="InterPro" id="IPR003593">
    <property type="entry name" value="AAA+_ATPase"/>
</dbReference>
<feature type="domain" description="AAA+ ATPase" evidence="1">
    <location>
        <begin position="44"/>
        <end position="200"/>
    </location>
</feature>
<dbReference type="eggNOG" id="COG2842">
    <property type="taxonomic scope" value="Bacteria"/>
</dbReference>
<dbReference type="InterPro" id="IPR027417">
    <property type="entry name" value="P-loop_NTPase"/>
</dbReference>
<sequence length="325" mass="36680">MDIVIDKRAVILQRDEFLQRIVWYPRFERAYKTIKHILEYGGTVEEALILMGPVGAGKSFLLQKIHSNYPIIDTPEMTSRPVLYLRVPPENTLGGMLLNLLDALGDPMPASCSIGLRRLRLKKQIVTQGTRMILLDESQSIVPKDGGDDKSMNIKLLRELMDDLKIPLVLTGKKDVRAILAADDALRSRVRCTLSLDYFSCKNIDDALDFADYMDVLLQMFPRQLHGFNFVLETDNGEISLSQNINNLVRLMLASDGCPRSIRYILKSVIETTAVETVVTTAHFAGVFYMSDNLSKPLNFNPFDAPFAKVKKEAEKRGLYDSDAF</sequence>
<evidence type="ECO:0000313" key="2">
    <source>
        <dbReference type="EMBL" id="GAC26662.1"/>
    </source>
</evidence>
<reference evidence="2 3" key="1">
    <citation type="journal article" date="2017" name="Antonie Van Leeuwenhoek">
        <title>Rhizobium rhizosphaerae sp. nov., a novel species isolated from rice rhizosphere.</title>
        <authorList>
            <person name="Zhao J.J."/>
            <person name="Zhang J."/>
            <person name="Zhang R.J."/>
            <person name="Zhang C.W."/>
            <person name="Yin H.Q."/>
            <person name="Zhang X.X."/>
        </authorList>
    </citation>
    <scope>NUCLEOTIDE SEQUENCE [LARGE SCALE GENOMIC DNA]</scope>
    <source>
        <strain evidence="2 3">KMM 241</strain>
    </source>
</reference>
<organism evidence="2 3">
    <name type="scientific">Paraglaciecola mesophila KMM 241</name>
    <dbReference type="NCBI Taxonomy" id="1128912"/>
    <lineage>
        <taxon>Bacteria</taxon>
        <taxon>Pseudomonadati</taxon>
        <taxon>Pseudomonadota</taxon>
        <taxon>Gammaproteobacteria</taxon>
        <taxon>Alteromonadales</taxon>
        <taxon>Alteromonadaceae</taxon>
        <taxon>Paraglaciecola</taxon>
    </lineage>
</organism>
<accession>K6Z8F0</accession>
<evidence type="ECO:0000259" key="1">
    <source>
        <dbReference type="SMART" id="SM00382"/>
    </source>
</evidence>